<accession>A0A2M4BWD7</accession>
<dbReference type="EMBL" id="GGFJ01008254">
    <property type="protein sequence ID" value="MBW57395.1"/>
    <property type="molecule type" value="Transcribed_RNA"/>
</dbReference>
<evidence type="ECO:0000256" key="1">
    <source>
        <dbReference type="SAM" id="MobiDB-lite"/>
    </source>
</evidence>
<feature type="region of interest" description="Disordered" evidence="1">
    <location>
        <begin position="224"/>
        <end position="243"/>
    </location>
</feature>
<name>A0A2M4BWD7_9DIPT</name>
<reference evidence="2" key="1">
    <citation type="submission" date="2018-01" db="EMBL/GenBank/DDBJ databases">
        <title>An insight into the sialome of Amazonian anophelines.</title>
        <authorList>
            <person name="Ribeiro J.M."/>
            <person name="Scarpassa V."/>
            <person name="Calvo E."/>
        </authorList>
    </citation>
    <scope>NUCLEOTIDE SEQUENCE</scope>
    <source>
        <tissue evidence="2">Salivary glands</tissue>
    </source>
</reference>
<evidence type="ECO:0000313" key="2">
    <source>
        <dbReference type="EMBL" id="MBW57395.1"/>
    </source>
</evidence>
<sequence>MNASKNISAKKIAAKKSIRNVLVQPYDLPWPAIANDDVDDYTRLIEQVDCKSIVYGCNPVTRLLQTGTTPAFFILNSFHPKIFAKTIIQMARRRNPAVLVLAVPSFPAKHKVNSMMMAIGTPKEGEPVPASLTALLDWMKKVCARDQFVDTKALARLKSLGAVRKQSSQRKSNSGKVVDQPLTKEQLAAIYILEPAKEAAGETTLIESNANPVDETMDFISFSGQADNVKPKPTNASKFKASSERKQLYDPYIPLTVNRIRGNPERVEHKKFKRR</sequence>
<protein>
    <submittedName>
        <fullName evidence="2">Uncharacterized protein</fullName>
    </submittedName>
</protein>
<dbReference type="AlphaFoldDB" id="A0A2M4BWD7"/>
<organism evidence="2">
    <name type="scientific">Anopheles marajoara</name>
    <dbReference type="NCBI Taxonomy" id="58244"/>
    <lineage>
        <taxon>Eukaryota</taxon>
        <taxon>Metazoa</taxon>
        <taxon>Ecdysozoa</taxon>
        <taxon>Arthropoda</taxon>
        <taxon>Hexapoda</taxon>
        <taxon>Insecta</taxon>
        <taxon>Pterygota</taxon>
        <taxon>Neoptera</taxon>
        <taxon>Endopterygota</taxon>
        <taxon>Diptera</taxon>
        <taxon>Nematocera</taxon>
        <taxon>Culicoidea</taxon>
        <taxon>Culicidae</taxon>
        <taxon>Anophelinae</taxon>
        <taxon>Anopheles</taxon>
    </lineage>
</organism>
<proteinExistence type="predicted"/>